<dbReference type="GO" id="GO:0005737">
    <property type="term" value="C:cytoplasm"/>
    <property type="evidence" value="ECO:0007669"/>
    <property type="project" value="TreeGrafter"/>
</dbReference>
<dbReference type="Pfam" id="PF01266">
    <property type="entry name" value="DAO"/>
    <property type="match status" value="1"/>
</dbReference>
<dbReference type="Gene3D" id="3.50.50.60">
    <property type="entry name" value="FAD/NAD(P)-binding domain"/>
    <property type="match status" value="1"/>
</dbReference>
<dbReference type="Proteomes" id="UP000570493">
    <property type="component" value="Unassembled WGS sequence"/>
</dbReference>
<dbReference type="AlphaFoldDB" id="A0A7Y0DUG9"/>
<accession>A0A7Y0DUG9</accession>
<comment type="caution">
    <text evidence="3">The sequence shown here is derived from an EMBL/GenBank/DDBJ whole genome shotgun (WGS) entry which is preliminary data.</text>
</comment>
<dbReference type="InterPro" id="IPR006076">
    <property type="entry name" value="FAD-dep_OxRdtase"/>
</dbReference>
<gene>
    <name evidence="3" type="ORF">HHO47_13485</name>
</gene>
<dbReference type="PANTHER" id="PTHR13847">
    <property type="entry name" value="SARCOSINE DEHYDROGENASE-RELATED"/>
    <property type="match status" value="1"/>
</dbReference>
<evidence type="ECO:0000256" key="1">
    <source>
        <dbReference type="ARBA" id="ARBA00023002"/>
    </source>
</evidence>
<protein>
    <submittedName>
        <fullName evidence="3">FAD-dependent oxidoreductase</fullName>
    </submittedName>
</protein>
<keyword evidence="1" id="KW-0560">Oxidoreductase</keyword>
<sequence>MSYQPFWFDKALDEEEATALLPKLPPNHHTDICIIGGGFTGLWTAIQIKQQQPTKNVTIIEQDLCGQGASGRNGGAMLTWSTKLPSLIKLVGLENALFLAKESEQAVHSIKQFTKEHAIDCDCRVDGCFYTASNLAQQGLLQPSMHSLTLHNANNWQVCDKQQLLETGSAANLSGYYSPHGGSIQPAKLVRGLKKVAEKLQVTIIEQCAYKTHSGQEPINIDTTQGQLNAQSMIFAVNAWLPSLQKQFAKKVVLVSSDMAITPPLPELLKRRKLTHGAPVIDSRIFVNYYRTTSDHRLMLGKGGNYFSFANKVSAKFDEPSRYSDLLQYSLRHFFQTDDVPIERTWTGPSDRSVSGFPFFGQFNDGSPVYYGSGYSGNGIVQSYLGGKILASLVLGSDPQWSKCGLVNTPIANFPSEPFRSIGAYTIRNAIRRKERTEDRNQQPYKLDIMLAKLSGSAAKVDIK</sequence>
<evidence type="ECO:0000259" key="2">
    <source>
        <dbReference type="Pfam" id="PF01266"/>
    </source>
</evidence>
<name>A0A7Y0DUG9_9GAMM</name>
<dbReference type="EMBL" id="JABBMT010000022">
    <property type="protein sequence ID" value="NMM41801.1"/>
    <property type="molecule type" value="Genomic_DNA"/>
</dbReference>
<dbReference type="Gene3D" id="3.30.9.10">
    <property type="entry name" value="D-Amino Acid Oxidase, subunit A, domain 2"/>
    <property type="match status" value="1"/>
</dbReference>
<proteinExistence type="predicted"/>
<feature type="domain" description="FAD dependent oxidoreductase" evidence="2">
    <location>
        <begin position="31"/>
        <end position="393"/>
    </location>
</feature>
<dbReference type="InterPro" id="IPR036188">
    <property type="entry name" value="FAD/NAD-bd_sf"/>
</dbReference>
<dbReference type="PANTHER" id="PTHR13847:SF285">
    <property type="entry name" value="FAD DEPENDENT OXIDOREDUCTASE DOMAIN-CONTAINING PROTEIN"/>
    <property type="match status" value="1"/>
</dbReference>
<dbReference type="RefSeq" id="WP_169020764.1">
    <property type="nucleotide sequence ID" value="NZ_JABBMT010000022.1"/>
</dbReference>
<reference evidence="3" key="1">
    <citation type="submission" date="2020-04" db="EMBL/GenBank/DDBJ databases">
        <title>Genome Sequencing for Pseudoaltermonas arctica.</title>
        <authorList>
            <person name="Elkins N.S."/>
        </authorList>
    </citation>
    <scope>NUCLEOTIDE SEQUENCE [LARGE SCALE GENOMIC DNA]</scope>
    <source>
        <strain evidence="3">NEC-BIFX-2020_0012</strain>
    </source>
</reference>
<evidence type="ECO:0000313" key="4">
    <source>
        <dbReference type="Proteomes" id="UP000570493"/>
    </source>
</evidence>
<dbReference type="GO" id="GO:0016491">
    <property type="term" value="F:oxidoreductase activity"/>
    <property type="evidence" value="ECO:0007669"/>
    <property type="project" value="UniProtKB-KW"/>
</dbReference>
<evidence type="ECO:0000313" key="3">
    <source>
        <dbReference type="EMBL" id="NMM41801.1"/>
    </source>
</evidence>
<dbReference type="SUPFAM" id="SSF51905">
    <property type="entry name" value="FAD/NAD(P)-binding domain"/>
    <property type="match status" value="1"/>
</dbReference>
<keyword evidence="4" id="KW-1185">Reference proteome</keyword>
<organism evidence="3 4">
    <name type="scientific">Pseudoalteromonas arctica</name>
    <dbReference type="NCBI Taxonomy" id="394751"/>
    <lineage>
        <taxon>Bacteria</taxon>
        <taxon>Pseudomonadati</taxon>
        <taxon>Pseudomonadota</taxon>
        <taxon>Gammaproteobacteria</taxon>
        <taxon>Alteromonadales</taxon>
        <taxon>Pseudoalteromonadaceae</taxon>
        <taxon>Pseudoalteromonas</taxon>
    </lineage>
</organism>